<evidence type="ECO:0000256" key="5">
    <source>
        <dbReference type="ARBA" id="ARBA00023136"/>
    </source>
</evidence>
<name>A0A2S4VQP9_9BASI</name>
<keyword evidence="2" id="KW-0813">Transport</keyword>
<evidence type="ECO:0000256" key="2">
    <source>
        <dbReference type="ARBA" id="ARBA00022448"/>
    </source>
</evidence>
<comment type="caution">
    <text evidence="6">The sequence shown here is derived from an EMBL/GenBank/DDBJ whole genome shotgun (WGS) entry which is preliminary data.</text>
</comment>
<evidence type="ECO:0000256" key="1">
    <source>
        <dbReference type="ARBA" id="ARBA00004141"/>
    </source>
</evidence>
<dbReference type="VEuPathDB" id="FungiDB:PSHT_02967"/>
<protein>
    <submittedName>
        <fullName evidence="6">Uncharacterized protein</fullName>
    </submittedName>
</protein>
<keyword evidence="5" id="KW-0472">Membrane</keyword>
<dbReference type="EMBL" id="PKSL01000035">
    <property type="protein sequence ID" value="POW11856.1"/>
    <property type="molecule type" value="Genomic_DNA"/>
</dbReference>
<dbReference type="GO" id="GO:0016020">
    <property type="term" value="C:membrane"/>
    <property type="evidence" value="ECO:0007669"/>
    <property type="project" value="UniProtKB-SubCell"/>
</dbReference>
<evidence type="ECO:0000313" key="7">
    <source>
        <dbReference type="Proteomes" id="UP000239156"/>
    </source>
</evidence>
<dbReference type="PANTHER" id="PTHR45649:SF26">
    <property type="entry name" value="OS04G0435100 PROTEIN"/>
    <property type="match status" value="1"/>
</dbReference>
<proteinExistence type="predicted"/>
<dbReference type="GO" id="GO:0022857">
    <property type="term" value="F:transmembrane transporter activity"/>
    <property type="evidence" value="ECO:0007669"/>
    <property type="project" value="InterPro"/>
</dbReference>
<dbReference type="InterPro" id="IPR002293">
    <property type="entry name" value="AA/rel_permease1"/>
</dbReference>
<dbReference type="PANTHER" id="PTHR45649">
    <property type="entry name" value="AMINO-ACID PERMEASE BAT1"/>
    <property type="match status" value="1"/>
</dbReference>
<organism evidence="6 7">
    <name type="scientific">Puccinia striiformis</name>
    <dbReference type="NCBI Taxonomy" id="27350"/>
    <lineage>
        <taxon>Eukaryota</taxon>
        <taxon>Fungi</taxon>
        <taxon>Dikarya</taxon>
        <taxon>Basidiomycota</taxon>
        <taxon>Pucciniomycotina</taxon>
        <taxon>Pucciniomycetes</taxon>
        <taxon>Pucciniales</taxon>
        <taxon>Pucciniaceae</taxon>
        <taxon>Puccinia</taxon>
    </lineage>
</organism>
<keyword evidence="7" id="KW-1185">Reference proteome</keyword>
<comment type="subcellular location">
    <subcellularLocation>
        <location evidence="1">Membrane</location>
        <topology evidence="1">Multi-pass membrane protein</topology>
    </subcellularLocation>
</comment>
<dbReference type="Gene3D" id="1.20.1740.10">
    <property type="entry name" value="Amino acid/polyamine transporter I"/>
    <property type="match status" value="1"/>
</dbReference>
<evidence type="ECO:0000313" key="6">
    <source>
        <dbReference type="EMBL" id="POW11856.1"/>
    </source>
</evidence>
<keyword evidence="4" id="KW-1133">Transmembrane helix</keyword>
<accession>A0A2S4VQP9</accession>
<dbReference type="OrthoDB" id="10054429at2759"/>
<evidence type="ECO:0000256" key="3">
    <source>
        <dbReference type="ARBA" id="ARBA00022692"/>
    </source>
</evidence>
<evidence type="ECO:0000256" key="4">
    <source>
        <dbReference type="ARBA" id="ARBA00022989"/>
    </source>
</evidence>
<keyword evidence="3" id="KW-0812">Transmembrane</keyword>
<gene>
    <name evidence="6" type="ORF">PSTT_04966</name>
</gene>
<sequence>MHDSHSNPDSNISETTSATLVSNVVTNEKQQGDGSQSSNLRSPAQTAFTETVQDDNPGKKVKSFRIPGVSFGSDLASPKSFRRSSRCASPRHPTDTCQAHASSETQEQLAILGYRQELHRSWDFWSLFALSFCNVSIMTGSFTSLLMSYQLWGPILMTVGVLFTSLFMIGVNAVFAEMASAFPVAGAMFICKDFIPSVHIGNHRVLLRSMFSQFLLPGTFKLARTIPWLRDWARLLSWVIGFFLLASHLMLQLEIGTEFTRILATAIYSSGVDWLPTPVQTKMISLAYISICGLTAITPFGRSPLAWKFIGVASLLLNLSACIVLRSTSNYKGTLKTLLSIAPGHYSFVSRGYSLLRGWALSSVVMGSEPAAHMAEEAKNPASNVPRAMFYNAVFCGFWQIFCNVFVTLAIAPLSPPHRFIEGQSSVIGTLFLRCPPSAARFVTTTLLITSFMANTAQFLGTSRFFWALARDKALPFGKFWRQVTADRRPVRATCLMIALSTIVMFLSLEPTRWVERFASEGSSFLVLISYLTPCVLYLFCAKGVYNQDGRNVWNLKGFSKPLAVIAALFLTLLLAIYSGPVRYPLTINTFPVAPWAGLSATIISLVFWFAYGKSHFIGPIKSLSTWSVGFEIDLPKKLSRSVAPRAPTGTRSATTTRPGPQSVNHRSGAILTSQANDTLGIPQTYCTYGSDGSLWTESADQSNL</sequence>
<dbReference type="Pfam" id="PF13520">
    <property type="entry name" value="AA_permease_2"/>
    <property type="match status" value="1"/>
</dbReference>
<dbReference type="Proteomes" id="UP000239156">
    <property type="component" value="Unassembled WGS sequence"/>
</dbReference>
<dbReference type="VEuPathDB" id="FungiDB:PSTT_04966"/>
<reference evidence="6" key="1">
    <citation type="submission" date="2017-12" db="EMBL/GenBank/DDBJ databases">
        <title>Gene loss provides genomic basis for host adaptation in cereal stripe rust fungi.</title>
        <authorList>
            <person name="Xia C."/>
        </authorList>
    </citation>
    <scope>NUCLEOTIDE SEQUENCE [LARGE SCALE GENOMIC DNA]</scope>
    <source>
        <strain evidence="6">93-210</strain>
    </source>
</reference>
<dbReference type="AlphaFoldDB" id="A0A2S4VQP9"/>